<feature type="compositionally biased region" description="Low complexity" evidence="7">
    <location>
        <begin position="1"/>
        <end position="12"/>
    </location>
</feature>
<reference evidence="10" key="1">
    <citation type="submission" date="2020-06" db="EMBL/GenBank/DDBJ databases">
        <title>Draft genome of Bugula neritina, a colonial animal packing powerful symbionts and potential medicines.</title>
        <authorList>
            <person name="Rayko M."/>
        </authorList>
    </citation>
    <scope>NUCLEOTIDE SEQUENCE [LARGE SCALE GENOMIC DNA]</scope>
    <source>
        <strain evidence="10">Kwan_BN1</strain>
    </source>
</reference>
<feature type="region of interest" description="Disordered" evidence="7">
    <location>
        <begin position="1"/>
        <end position="55"/>
    </location>
</feature>
<name>A0A7J7JPK8_BUGNE</name>
<dbReference type="InterPro" id="IPR027268">
    <property type="entry name" value="Peptidase_M4/M1_CTD_sf"/>
</dbReference>
<evidence type="ECO:0000313" key="10">
    <source>
        <dbReference type="EMBL" id="KAF6028282.1"/>
    </source>
</evidence>
<gene>
    <name evidence="10" type="ORF">EB796_013386</name>
</gene>
<organism evidence="10 11">
    <name type="scientific">Bugula neritina</name>
    <name type="common">Brown bryozoan</name>
    <name type="synonym">Sertularia neritina</name>
    <dbReference type="NCBI Taxonomy" id="10212"/>
    <lineage>
        <taxon>Eukaryota</taxon>
        <taxon>Metazoa</taxon>
        <taxon>Spiralia</taxon>
        <taxon>Lophotrochozoa</taxon>
        <taxon>Bryozoa</taxon>
        <taxon>Gymnolaemata</taxon>
        <taxon>Cheilostomatida</taxon>
        <taxon>Flustrina</taxon>
        <taxon>Buguloidea</taxon>
        <taxon>Bugulidae</taxon>
        <taxon>Bugula</taxon>
    </lineage>
</organism>
<dbReference type="Proteomes" id="UP000593567">
    <property type="component" value="Unassembled WGS sequence"/>
</dbReference>
<protein>
    <submittedName>
        <fullName evidence="10">NprV</fullName>
    </submittedName>
</protein>
<dbReference type="PANTHER" id="PTHR33794:SF1">
    <property type="entry name" value="BACILLOLYSIN"/>
    <property type="match status" value="1"/>
</dbReference>
<evidence type="ECO:0000256" key="5">
    <source>
        <dbReference type="ARBA" id="ARBA00022833"/>
    </source>
</evidence>
<keyword evidence="2" id="KW-0645">Protease</keyword>
<dbReference type="PANTHER" id="PTHR33794">
    <property type="entry name" value="BACILLOLYSIN"/>
    <property type="match status" value="1"/>
</dbReference>
<dbReference type="InterPro" id="IPR023612">
    <property type="entry name" value="Peptidase_M4"/>
</dbReference>
<feature type="domain" description="Peptidase M4" evidence="8">
    <location>
        <begin position="137"/>
        <end position="190"/>
    </location>
</feature>
<keyword evidence="4" id="KW-0378">Hydrolase</keyword>
<evidence type="ECO:0000256" key="2">
    <source>
        <dbReference type="ARBA" id="ARBA00022670"/>
    </source>
</evidence>
<keyword evidence="6" id="KW-0482">Metalloprotease</keyword>
<dbReference type="InterPro" id="IPR050728">
    <property type="entry name" value="Zinc_Metalloprotease_M4"/>
</dbReference>
<keyword evidence="11" id="KW-1185">Reference proteome</keyword>
<dbReference type="Gene3D" id="1.10.390.10">
    <property type="entry name" value="Neutral Protease Domain 2"/>
    <property type="match status" value="1"/>
</dbReference>
<evidence type="ECO:0000313" key="11">
    <source>
        <dbReference type="Proteomes" id="UP000593567"/>
    </source>
</evidence>
<evidence type="ECO:0000256" key="7">
    <source>
        <dbReference type="SAM" id="MobiDB-lite"/>
    </source>
</evidence>
<evidence type="ECO:0000256" key="3">
    <source>
        <dbReference type="ARBA" id="ARBA00022723"/>
    </source>
</evidence>
<evidence type="ECO:0000256" key="1">
    <source>
        <dbReference type="ARBA" id="ARBA00009388"/>
    </source>
</evidence>
<keyword evidence="5" id="KW-0862">Zinc</keyword>
<proteinExistence type="inferred from homology"/>
<evidence type="ECO:0000256" key="6">
    <source>
        <dbReference type="ARBA" id="ARBA00023049"/>
    </source>
</evidence>
<keyword evidence="3" id="KW-0479">Metal-binding</keyword>
<evidence type="ECO:0000259" key="9">
    <source>
        <dbReference type="Pfam" id="PF02868"/>
    </source>
</evidence>
<dbReference type="GO" id="GO:0046872">
    <property type="term" value="F:metal ion binding"/>
    <property type="evidence" value="ECO:0007669"/>
    <property type="project" value="UniProtKB-KW"/>
</dbReference>
<dbReference type="PRINTS" id="PR00730">
    <property type="entry name" value="THERMOLYSIN"/>
</dbReference>
<dbReference type="InterPro" id="IPR013856">
    <property type="entry name" value="Peptidase_M4_domain"/>
</dbReference>
<comment type="caution">
    <text evidence="10">The sequence shown here is derived from an EMBL/GenBank/DDBJ whole genome shotgun (WGS) entry which is preliminary data.</text>
</comment>
<dbReference type="Pfam" id="PF01447">
    <property type="entry name" value="Peptidase_M4"/>
    <property type="match status" value="1"/>
</dbReference>
<feature type="compositionally biased region" description="Low complexity" evidence="7">
    <location>
        <begin position="19"/>
        <end position="48"/>
    </location>
</feature>
<evidence type="ECO:0000256" key="4">
    <source>
        <dbReference type="ARBA" id="ARBA00022801"/>
    </source>
</evidence>
<dbReference type="GO" id="GO:0006508">
    <property type="term" value="P:proteolysis"/>
    <property type="evidence" value="ECO:0007669"/>
    <property type="project" value="UniProtKB-KW"/>
</dbReference>
<dbReference type="GO" id="GO:0004222">
    <property type="term" value="F:metalloendopeptidase activity"/>
    <property type="evidence" value="ECO:0007669"/>
    <property type="project" value="InterPro"/>
</dbReference>
<dbReference type="SUPFAM" id="SSF55486">
    <property type="entry name" value="Metalloproteases ('zincins'), catalytic domain"/>
    <property type="match status" value="1"/>
</dbReference>
<dbReference type="EMBL" id="VXIV02001965">
    <property type="protein sequence ID" value="KAF6028282.1"/>
    <property type="molecule type" value="Genomic_DNA"/>
</dbReference>
<dbReference type="Gene3D" id="3.10.170.10">
    <property type="match status" value="1"/>
</dbReference>
<dbReference type="InterPro" id="IPR001570">
    <property type="entry name" value="Peptidase_M4_C_domain"/>
</dbReference>
<accession>A0A7J7JPK8</accession>
<dbReference type="Pfam" id="PF02868">
    <property type="entry name" value="Peptidase_M4_C"/>
    <property type="match status" value="1"/>
</dbReference>
<sequence>MAWLFAASSESQSSEESEISTSTATSTPTATSTVSAKTNAATATPPAAFHSTIPDVGVTAANQDLDDDDDDGGKRQWIVMNANSGQVYRQWDGLAAAMRMTRIPMLVGLQGSPELYEEYVRKDTEKNECYYQKILGNQKYLTLDIEVHHRGVGAYWNGNKVILGDGDSRYFYPMTGPGIVVHEVAHAFTEHKSGLQYRAQSGAIDESFSDMAACAFINYFYNDNTPSVYQIGRKVSKLNFGLRDMCNPRNPNVMLYNAQKLVIINADEWTASTGVHNATAIYNQAFCSLSKTPGWNIQSAFKVFTMANLVYWTPQETFNSAACGVKKAAMDLRGTAQAVADVELAFSYVGVKCDS</sequence>
<dbReference type="AlphaFoldDB" id="A0A7J7JPK8"/>
<feature type="domain" description="Peptidase M4 C-terminal" evidence="9">
    <location>
        <begin position="193"/>
        <end position="351"/>
    </location>
</feature>
<evidence type="ECO:0000259" key="8">
    <source>
        <dbReference type="Pfam" id="PF01447"/>
    </source>
</evidence>
<comment type="similarity">
    <text evidence="1">Belongs to the peptidase M4 family.</text>
</comment>
<dbReference type="OrthoDB" id="5332336at2759"/>